<accession>A0A449B4D0</accession>
<dbReference type="SUPFAM" id="SSF52540">
    <property type="entry name" value="P-loop containing nucleoside triphosphate hydrolases"/>
    <property type="match status" value="1"/>
</dbReference>
<dbReference type="Proteomes" id="UP000290243">
    <property type="component" value="Chromosome"/>
</dbReference>
<reference evidence="2 3" key="1">
    <citation type="submission" date="2019-01" db="EMBL/GenBank/DDBJ databases">
        <authorList>
            <consortium name="Pathogen Informatics"/>
        </authorList>
    </citation>
    <scope>NUCLEOTIDE SEQUENCE [LARGE SCALE GENOMIC DNA]</scope>
    <source>
        <strain evidence="2 3">NCTC10168</strain>
    </source>
</reference>
<organism evidence="2 3">
    <name type="scientific">Mycoplasmopsis maculosa</name>
    <dbReference type="NCBI Taxonomy" id="114885"/>
    <lineage>
        <taxon>Bacteria</taxon>
        <taxon>Bacillati</taxon>
        <taxon>Mycoplasmatota</taxon>
        <taxon>Mycoplasmoidales</taxon>
        <taxon>Metamycoplasmataceae</taxon>
        <taxon>Mycoplasmopsis</taxon>
    </lineage>
</organism>
<feature type="domain" description="Deoxynucleoside kinase" evidence="1">
    <location>
        <begin position="3"/>
        <end position="212"/>
    </location>
</feature>
<dbReference type="Pfam" id="PF01712">
    <property type="entry name" value="dNK"/>
    <property type="match status" value="1"/>
</dbReference>
<dbReference type="KEGG" id="mmau:NCTC10168_00349"/>
<dbReference type="Gene3D" id="3.40.50.300">
    <property type="entry name" value="P-loop containing nucleotide triphosphate hydrolases"/>
    <property type="match status" value="1"/>
</dbReference>
<dbReference type="AlphaFoldDB" id="A0A449B4D0"/>
<keyword evidence="2" id="KW-0808">Transferase</keyword>
<evidence type="ECO:0000313" key="3">
    <source>
        <dbReference type="Proteomes" id="UP000290243"/>
    </source>
</evidence>
<dbReference type="OrthoDB" id="391791at2"/>
<dbReference type="GO" id="GO:0004137">
    <property type="term" value="F:deoxycytidine kinase activity"/>
    <property type="evidence" value="ECO:0007669"/>
    <property type="project" value="UniProtKB-EC"/>
</dbReference>
<proteinExistence type="predicted"/>
<dbReference type="InterPro" id="IPR027417">
    <property type="entry name" value="P-loop_NTPase"/>
</dbReference>
<dbReference type="EC" id="2.7.1.74" evidence="2"/>
<evidence type="ECO:0000259" key="1">
    <source>
        <dbReference type="Pfam" id="PF01712"/>
    </source>
</evidence>
<name>A0A449B4D0_9BACT</name>
<gene>
    <name evidence="2" type="primary">MCYN0418_1</name>
    <name evidence="2" type="ORF">NCTC10168_00349</name>
</gene>
<sequence>MIIAISGMIGAGKSTLSKKLASSFKNSIVLEEFGENDEIFNTYLKWIYKKKPNIDISFQAYIIEYLSDFFKKSKENWLLKNEGNKGFIFLDRFNLEHYIFAKVTLKKKENKYFEAFEALFNEIIEYDDIPDIAYFLDIDWFNFKKRIFKRGREVEIKNFQENETYFQDLLNCYKSEFILLMKKYNINYKIINTNNLTDFEVFEIVKNDIKNTII</sequence>
<keyword evidence="3" id="KW-1185">Reference proteome</keyword>
<keyword evidence="2" id="KW-0418">Kinase</keyword>
<dbReference type="EMBL" id="LR215037">
    <property type="protein sequence ID" value="VEU75429.1"/>
    <property type="molecule type" value="Genomic_DNA"/>
</dbReference>
<dbReference type="InterPro" id="IPR031314">
    <property type="entry name" value="DNK_dom"/>
</dbReference>
<dbReference type="RefSeq" id="WP_129646509.1">
    <property type="nucleotide sequence ID" value="NZ_LR215037.1"/>
</dbReference>
<protein>
    <submittedName>
        <fullName evidence="2">Deoxyguanosine kinase</fullName>
        <ecNumber evidence="2">2.7.1.74</ecNumber>
    </submittedName>
</protein>
<evidence type="ECO:0000313" key="2">
    <source>
        <dbReference type="EMBL" id="VEU75429.1"/>
    </source>
</evidence>